<dbReference type="InterPro" id="IPR015943">
    <property type="entry name" value="WD40/YVTN_repeat-like_dom_sf"/>
</dbReference>
<dbReference type="InterPro" id="IPR036322">
    <property type="entry name" value="WD40_repeat_dom_sf"/>
</dbReference>
<proteinExistence type="inferred from homology"/>
<dbReference type="PANTHER" id="PTHR19920:SF0">
    <property type="entry name" value="CYTOSOLIC IRON-SULFUR PROTEIN ASSEMBLY PROTEIN CIAO1-RELATED"/>
    <property type="match status" value="1"/>
</dbReference>
<dbReference type="SMART" id="SM00320">
    <property type="entry name" value="WD40"/>
    <property type="match status" value="6"/>
</dbReference>
<dbReference type="EMBL" id="JANAWD010000022">
    <property type="protein sequence ID" value="KAJ3490801.1"/>
    <property type="molecule type" value="Genomic_DNA"/>
</dbReference>
<keyword evidence="1 4" id="KW-0853">WD repeat</keyword>
<feature type="region of interest" description="Disordered" evidence="5">
    <location>
        <begin position="521"/>
        <end position="618"/>
    </location>
</feature>
<dbReference type="SUPFAM" id="SSF81383">
    <property type="entry name" value="F-box domain"/>
    <property type="match status" value="1"/>
</dbReference>
<evidence type="ECO:0000313" key="7">
    <source>
        <dbReference type="EMBL" id="KAJ3490801.1"/>
    </source>
</evidence>
<organism evidence="7 8">
    <name type="scientific">Meripilus lineatus</name>
    <dbReference type="NCBI Taxonomy" id="2056292"/>
    <lineage>
        <taxon>Eukaryota</taxon>
        <taxon>Fungi</taxon>
        <taxon>Dikarya</taxon>
        <taxon>Basidiomycota</taxon>
        <taxon>Agaricomycotina</taxon>
        <taxon>Agaricomycetes</taxon>
        <taxon>Polyporales</taxon>
        <taxon>Meripilaceae</taxon>
        <taxon>Meripilus</taxon>
    </lineage>
</organism>
<evidence type="ECO:0000256" key="5">
    <source>
        <dbReference type="SAM" id="MobiDB-lite"/>
    </source>
</evidence>
<feature type="compositionally biased region" description="Basic and acidic residues" evidence="5">
    <location>
        <begin position="442"/>
        <end position="460"/>
    </location>
</feature>
<evidence type="ECO:0000259" key="6">
    <source>
        <dbReference type="PROSITE" id="PS51279"/>
    </source>
</evidence>
<reference evidence="7" key="1">
    <citation type="submission" date="2022-07" db="EMBL/GenBank/DDBJ databases">
        <title>Genome Sequence of Physisporinus lineatus.</title>
        <authorList>
            <person name="Buettner E."/>
        </authorList>
    </citation>
    <scope>NUCLEOTIDE SEQUENCE</scope>
    <source>
        <strain evidence="7">VT162</strain>
    </source>
</reference>
<accession>A0AAD5VB03</accession>
<dbReference type="InterPro" id="IPR028608">
    <property type="entry name" value="CIAO1/Cia1"/>
</dbReference>
<sequence length="1131" mass="125441">MALASEQLRAKVQLVADLPGHDDRAWHIAWNPSKPLLASCSSDKTVRLYNYRLNPSSSSHTSTNGTFEPITFSHNATIPTGHTKTVRAVTWSPSGQTLATASFDSNIGIWAQDEGEDGEWECMSLLEGHETECKSVAYSASGTLLASCSRDKTVWIWEGATFPRIFLIEKGLNKRGSQSNPTQILSAWAFSWSIHKTSSVLLGIQRKRSVDDVSMVCLCSNVWGSDPVSAQILASASYDDTIKLYLDDPSDDWFCATTLSGHDSTVWTLAWEPINGKYLASGSDDHTIRIWRITGGQMSEMKGELVDLLEGHGNAPVYSLSWSQGKSFDGPAKQDGSLGWLISAGGDGGIVVWELFETPGSTASATKIKHKIIARLDSAHDVFDVNSVVWCSRAGLEDVFATAGDDGHVKIWKVDGISPHVMQPKGDAFDTDSDDGDYVPPQEDHTSDEERNTKRLRVDSTEEYSPQDEVARESARASLWAEFQASVSDSTPAQGLTKMKLVKIEKRHRYAGEDVMEVVEVPEDSEDAKKWPRWQPNPNSVSTSTPTESNLVSSEQVETSAVDSASKGQRSASVSQPTASSSRTSDETPPPKPKKRPGPRKSKILDISSNSGPKAKKLTTLDKSLMDWRTHVGSEEQAGSGLKDELEANRRGGGYLEKVEFLQRVGERKEEAFEATQPQPWLTLGWLLPLSIRLSSYYLELVHLGEHMLVRHMISRLPEELLDNILEHFRDDRASLNACSLVSTRWVYPSQRLLLSQLCVSLGSWYFGIPTVLVVFKGYPRVIRHARVLKFRVCKGYKLLCDGTEQRFCVDPPAVLDILSVMTNVQTLIFDGLQLLGKVPWGIFLPFQHVAQPQSDHLRIKKLVIKDCEVFFDGHSKSCTKDPISEILSLFHCIEELSIGGVFSPDPVDMHNQCCSALVNPILVQSLTVELKRWSVVAWVVSRFAHILDTCNITSLKFVCSRMVDATIINGLLPHVPNVRTLSVDVEHTFERGFNYSYFAQSEWATLDLSPCRSLQSLQVEFGVNTSIVSGGNGSPIWDVILTIISTSASSMSSLSLIGRFFNPKYENILNGINWCRLRAILEGFPRLGSLYLDVLRAPGQIDSQQTGERIRKELVWFHERGILIIPGDHA</sequence>
<evidence type="ECO:0000313" key="8">
    <source>
        <dbReference type="Proteomes" id="UP001212997"/>
    </source>
</evidence>
<protein>
    <recommendedName>
        <fullName evidence="3">Probable cytosolic iron-sulfur protein assembly protein 1</fullName>
    </recommendedName>
</protein>
<dbReference type="AlphaFoldDB" id="A0AAD5VB03"/>
<name>A0AAD5VB03_9APHY</name>
<evidence type="ECO:0000256" key="2">
    <source>
        <dbReference type="ARBA" id="ARBA00022737"/>
    </source>
</evidence>
<feature type="compositionally biased region" description="Basic residues" evidence="5">
    <location>
        <begin position="592"/>
        <end position="602"/>
    </location>
</feature>
<dbReference type="PANTHER" id="PTHR19920">
    <property type="entry name" value="WD40 PROTEIN CIAO1"/>
    <property type="match status" value="1"/>
</dbReference>
<dbReference type="PROSITE" id="PS50294">
    <property type="entry name" value="WD_REPEATS_REGION"/>
    <property type="match status" value="4"/>
</dbReference>
<dbReference type="PROSITE" id="PS51279">
    <property type="entry name" value="BCNT_C"/>
    <property type="match status" value="1"/>
</dbReference>
<feature type="region of interest" description="Disordered" evidence="5">
    <location>
        <begin position="422"/>
        <end position="471"/>
    </location>
</feature>
<dbReference type="Gene3D" id="2.130.10.10">
    <property type="entry name" value="YVTN repeat-like/Quinoprotein amine dehydrogenase"/>
    <property type="match status" value="1"/>
</dbReference>
<comment type="function">
    <text evidence="3">Essential component of the cytosolic iron-sulfur (Fe/S) protein assembly machinery. Required for the maturation of extramitochondrial Fe/S proteins.</text>
</comment>
<feature type="repeat" description="WD" evidence="4">
    <location>
        <begin position="79"/>
        <end position="110"/>
    </location>
</feature>
<dbReference type="Pfam" id="PF00400">
    <property type="entry name" value="WD40"/>
    <property type="match status" value="6"/>
</dbReference>
<feature type="repeat" description="WD" evidence="4">
    <location>
        <begin position="126"/>
        <end position="158"/>
    </location>
</feature>
<feature type="compositionally biased region" description="Polar residues" evidence="5">
    <location>
        <begin position="536"/>
        <end position="569"/>
    </location>
</feature>
<dbReference type="Pfam" id="PF07572">
    <property type="entry name" value="BCNT"/>
    <property type="match status" value="1"/>
</dbReference>
<dbReference type="InterPro" id="IPR036047">
    <property type="entry name" value="F-box-like_dom_sf"/>
</dbReference>
<evidence type="ECO:0000256" key="3">
    <source>
        <dbReference type="HAMAP-Rule" id="MF_03037"/>
    </source>
</evidence>
<keyword evidence="2" id="KW-0677">Repeat</keyword>
<dbReference type="GO" id="GO:0097361">
    <property type="term" value="C:cytosolic [4Fe-4S] assembly targeting complex"/>
    <property type="evidence" value="ECO:0007669"/>
    <property type="project" value="InterPro"/>
</dbReference>
<feature type="repeat" description="WD" evidence="4">
    <location>
        <begin position="18"/>
        <end position="59"/>
    </location>
</feature>
<evidence type="ECO:0000256" key="4">
    <source>
        <dbReference type="PROSITE-ProRule" id="PRU00221"/>
    </source>
</evidence>
<dbReference type="SUPFAM" id="SSF50978">
    <property type="entry name" value="WD40 repeat-like"/>
    <property type="match status" value="1"/>
</dbReference>
<evidence type="ECO:0000256" key="1">
    <source>
        <dbReference type="ARBA" id="ARBA00022574"/>
    </source>
</evidence>
<dbReference type="HAMAP" id="MF_03037">
    <property type="entry name" value="ciao1"/>
    <property type="match status" value="1"/>
</dbReference>
<gene>
    <name evidence="3" type="primary">CIA1</name>
    <name evidence="7" type="ORF">NLI96_g1162</name>
</gene>
<dbReference type="InterPro" id="IPR001680">
    <property type="entry name" value="WD40_rpt"/>
</dbReference>
<feature type="domain" description="BCNT-C" evidence="6">
    <location>
        <begin position="598"/>
        <end position="683"/>
    </location>
</feature>
<keyword evidence="8" id="KW-1185">Reference proteome</keyword>
<dbReference type="CDD" id="cd00200">
    <property type="entry name" value="WD40"/>
    <property type="match status" value="1"/>
</dbReference>
<feature type="repeat" description="WD" evidence="4">
    <location>
        <begin position="259"/>
        <end position="301"/>
    </location>
</feature>
<dbReference type="GO" id="GO:0016226">
    <property type="term" value="P:iron-sulfur cluster assembly"/>
    <property type="evidence" value="ECO:0007669"/>
    <property type="project" value="UniProtKB-UniRule"/>
</dbReference>
<comment type="similarity">
    <text evidence="3">Belongs to the WD repeat CIA1 family.</text>
</comment>
<dbReference type="Proteomes" id="UP001212997">
    <property type="component" value="Unassembled WGS sequence"/>
</dbReference>
<dbReference type="InterPro" id="IPR011421">
    <property type="entry name" value="BCNT-C"/>
</dbReference>
<dbReference type="PROSITE" id="PS50082">
    <property type="entry name" value="WD_REPEATS_2"/>
    <property type="match status" value="4"/>
</dbReference>
<feature type="compositionally biased region" description="Low complexity" evidence="5">
    <location>
        <begin position="570"/>
        <end position="583"/>
    </location>
</feature>
<comment type="caution">
    <text evidence="7">The sequence shown here is derived from an EMBL/GenBank/DDBJ whole genome shotgun (WGS) entry which is preliminary data.</text>
</comment>